<comment type="caution">
    <text evidence="2">The sequence shown here is derived from an EMBL/GenBank/DDBJ whole genome shotgun (WGS) entry which is preliminary data.</text>
</comment>
<proteinExistence type="predicted"/>
<evidence type="ECO:0000313" key="2">
    <source>
        <dbReference type="EMBL" id="KAB6472835.1"/>
    </source>
</evidence>
<evidence type="ECO:0000313" key="5">
    <source>
        <dbReference type="EMBL" id="RHK84333.1"/>
    </source>
</evidence>
<protein>
    <submittedName>
        <fullName evidence="2">Uncharacterized protein</fullName>
    </submittedName>
</protein>
<dbReference type="RefSeq" id="WP_117697404.1">
    <property type="nucleotide sequence ID" value="NZ_DAWEFW010000060.1"/>
</dbReference>
<evidence type="ECO:0000313" key="6">
    <source>
        <dbReference type="Proteomes" id="UP000286392"/>
    </source>
</evidence>
<dbReference type="Proteomes" id="UP000483142">
    <property type="component" value="Unassembled WGS sequence"/>
</dbReference>
<dbReference type="EMBL" id="JAWDHD010000008">
    <property type="protein sequence ID" value="MDU0248365.1"/>
    <property type="molecule type" value="Genomic_DNA"/>
</dbReference>
<gene>
    <name evidence="5" type="ORF">DW043_17510</name>
    <name evidence="2" type="ORF">GAZ06_19130</name>
    <name evidence="1" type="ORF">GAZ09_18800</name>
    <name evidence="3" type="ORF">RVH43_10570</name>
    <name evidence="4" type="ORF">RVY68_06605</name>
</gene>
<evidence type="ECO:0000313" key="3">
    <source>
        <dbReference type="EMBL" id="MDU0241044.1"/>
    </source>
</evidence>
<dbReference type="Proteomes" id="UP001181258">
    <property type="component" value="Unassembled WGS sequence"/>
</dbReference>
<sequence>METNVLIIKNESLERFLIENFNVDAREIRGCTSYYHLMKNEIALKKSDMLKLDDNIEFHMEGRSPDGNFHVEYIYSYLVKEYDDVSFKLVLSDFDVRPIKR</sequence>
<name>A0A395VEU0_PHOVU</name>
<dbReference type="AlphaFoldDB" id="A0A395VEU0"/>
<dbReference type="Proteomes" id="UP001181239">
    <property type="component" value="Unassembled WGS sequence"/>
</dbReference>
<evidence type="ECO:0000313" key="1">
    <source>
        <dbReference type="EMBL" id="KAB6448064.1"/>
    </source>
</evidence>
<dbReference type="Proteomes" id="UP000468344">
    <property type="component" value="Unassembled WGS sequence"/>
</dbReference>
<dbReference type="Proteomes" id="UP000286392">
    <property type="component" value="Unassembled WGS sequence"/>
</dbReference>
<accession>A0A395VEU0</accession>
<reference evidence="5 6" key="1">
    <citation type="submission" date="2018-08" db="EMBL/GenBank/DDBJ databases">
        <title>A genome reference for cultivated species of the human gut microbiota.</title>
        <authorList>
            <person name="Zou Y."/>
            <person name="Xue W."/>
            <person name="Luo G."/>
        </authorList>
    </citation>
    <scope>NUCLEOTIDE SEQUENCE [LARGE SCALE GENOMIC DNA]</scope>
    <source>
        <strain evidence="5 6">AF39-8AT</strain>
    </source>
</reference>
<organism evidence="2 7">
    <name type="scientific">Phocaeicola vulgatus</name>
    <name type="common">Bacteroides vulgatus</name>
    <dbReference type="NCBI Taxonomy" id="821"/>
    <lineage>
        <taxon>Bacteria</taxon>
        <taxon>Pseudomonadati</taxon>
        <taxon>Bacteroidota</taxon>
        <taxon>Bacteroidia</taxon>
        <taxon>Bacteroidales</taxon>
        <taxon>Bacteroidaceae</taxon>
        <taxon>Phocaeicola</taxon>
    </lineage>
</organism>
<dbReference type="EMBL" id="WDBY01000049">
    <property type="protein sequence ID" value="KAB6472835.1"/>
    <property type="molecule type" value="Genomic_DNA"/>
</dbReference>
<evidence type="ECO:0000313" key="4">
    <source>
        <dbReference type="EMBL" id="MDU0248365.1"/>
    </source>
</evidence>
<dbReference type="EMBL" id="JAWDET010000006">
    <property type="protein sequence ID" value="MDU0241044.1"/>
    <property type="molecule type" value="Genomic_DNA"/>
</dbReference>
<dbReference type="EMBL" id="QROB01000030">
    <property type="protein sequence ID" value="RHK84333.1"/>
    <property type="molecule type" value="Genomic_DNA"/>
</dbReference>
<reference evidence="7 8" key="2">
    <citation type="journal article" date="2019" name="Nat. Med.">
        <title>A library of human gut bacterial isolates paired with longitudinal multiomics data enables mechanistic microbiome research.</title>
        <authorList>
            <person name="Poyet M."/>
            <person name="Groussin M."/>
            <person name="Gibbons S.M."/>
            <person name="Avila-Pacheco J."/>
            <person name="Jiang X."/>
            <person name="Kearney S.M."/>
            <person name="Perrotta A.R."/>
            <person name="Berdy B."/>
            <person name="Zhao S."/>
            <person name="Lieberman T.D."/>
            <person name="Swanson P.K."/>
            <person name="Smith M."/>
            <person name="Roesemann S."/>
            <person name="Alexander J.E."/>
            <person name="Rich S.A."/>
            <person name="Livny J."/>
            <person name="Vlamakis H."/>
            <person name="Clish C."/>
            <person name="Bullock K."/>
            <person name="Deik A."/>
            <person name="Scott J."/>
            <person name="Pierce K.A."/>
            <person name="Xavier R.J."/>
            <person name="Alm E.J."/>
        </authorList>
    </citation>
    <scope>NUCLEOTIDE SEQUENCE [LARGE SCALE GENOMIC DNA]</scope>
    <source>
        <strain evidence="2 7">BIOML-A140</strain>
        <strain evidence="1 8">BIOML-A141</strain>
    </source>
</reference>
<dbReference type="EMBL" id="WDBZ01000048">
    <property type="protein sequence ID" value="KAB6448064.1"/>
    <property type="molecule type" value="Genomic_DNA"/>
</dbReference>
<evidence type="ECO:0000313" key="8">
    <source>
        <dbReference type="Proteomes" id="UP000483142"/>
    </source>
</evidence>
<reference evidence="4" key="4">
    <citation type="submission" date="2023-10" db="EMBL/GenBank/DDBJ databases">
        <title>Genome of potential pathogenic bacteria in Crohn's disease.</title>
        <authorList>
            <person name="Rodriguez-Palacios A."/>
        </authorList>
    </citation>
    <scope>NUCLEOTIDE SEQUENCE</scope>
    <source>
        <strain evidence="4">CavFT-hAR107</strain>
    </source>
</reference>
<reference evidence="3" key="3">
    <citation type="submission" date="2023-10" db="EMBL/GenBank/DDBJ databases">
        <title>Genome of Potential pathogenic bacteria in Crohn's disease.</title>
        <authorList>
            <person name="Rodriguez-Palacios A."/>
        </authorList>
    </citation>
    <scope>NUCLEOTIDE SEQUENCE</scope>
    <source>
        <strain evidence="3">CavFT-hAR11</strain>
    </source>
</reference>
<evidence type="ECO:0000313" key="7">
    <source>
        <dbReference type="Proteomes" id="UP000468344"/>
    </source>
</evidence>